<dbReference type="Pfam" id="PF09312">
    <property type="entry name" value="SurA_N"/>
    <property type="match status" value="1"/>
</dbReference>
<sequence precursor="true">MKKPLFHWFSAALLALGSLSLHAAPQPLDRVVAVVNKDVVLQSELDNLLTKVQRDAQRHNQALPPYEQLRKQALESLIGDSLVLQLADQQGLQVTDSQLDQAISSMAAEQNTSVEALLKQAEQDGQSPAQFREEFRREMLMSEVRRNQMRQRINISEQEVQQVVKLLQQQGDKEQQYHIGHILLSLSPSADSAEQQRVADKAAQIMAALKNGADFKQLAIAESAGPKALQGGDWGWLTLEAMPTLLAEAAKDAKKGDVVGPLRSGAGLHIVKIFDTKGVQQVTSMEVNARHILIKPSIILTDDKAKEILAGLARDIRSGKSSFAKLAQQYSEDPGSAVQGGELGWASPDMYVPEFAAMVKKLPLGQVSEPFRTVHGWHIVEVEDRRVQDATSQAMENRAYQLIYNRRFAEEAQSWMDELRDGAYVNIIDSNKGA</sequence>
<dbReference type="InterPro" id="IPR000297">
    <property type="entry name" value="PPIase_PpiC"/>
</dbReference>
<organism evidence="9 10">
    <name type="scientific">Pseudaeromonas paramecii</name>
    <dbReference type="NCBI Taxonomy" id="2138166"/>
    <lineage>
        <taxon>Bacteria</taxon>
        <taxon>Pseudomonadati</taxon>
        <taxon>Pseudomonadota</taxon>
        <taxon>Gammaproteobacteria</taxon>
        <taxon>Aeromonadales</taxon>
        <taxon>Aeromonadaceae</taxon>
        <taxon>Pseudaeromonas</taxon>
    </lineage>
</organism>
<dbReference type="InterPro" id="IPR050280">
    <property type="entry name" value="OMP_Chaperone_SurA"/>
</dbReference>
<accession>A0ABP8QC19</accession>
<comment type="function">
    <text evidence="7">Chaperone involved in the correct folding and assembly of outer membrane proteins. Recognizes specific patterns of aromatic residues and the orientation of their side chains, which are found more frequently in integral outer membrane proteins. May act in both early periplasmic and late outer membrane-associated steps of protein maturation.</text>
</comment>
<evidence type="ECO:0000256" key="4">
    <source>
        <dbReference type="ARBA" id="ARBA00023110"/>
    </source>
</evidence>
<gene>
    <name evidence="7 9" type="primary">surA</name>
    <name evidence="9" type="ORF">GCM10023095_20320</name>
</gene>
<dbReference type="Gene3D" id="3.10.50.40">
    <property type="match status" value="2"/>
</dbReference>
<keyword evidence="3 7" id="KW-0574">Periplasm</keyword>
<dbReference type="GO" id="GO:0016853">
    <property type="term" value="F:isomerase activity"/>
    <property type="evidence" value="ECO:0007669"/>
    <property type="project" value="UniProtKB-KW"/>
</dbReference>
<comment type="domain">
    <text evidence="7">The PPIase activity resides only in the second parvulin domain. The N-terminal region and the C-terminal tail are necessary and sufficient for the chaperone activity of SurA. The PPIase activity is dispensable for SurA to function as a chaperone. The N-terminal region and the C-terminal tail are also required for porin recognition.</text>
</comment>
<evidence type="ECO:0000313" key="10">
    <source>
        <dbReference type="Proteomes" id="UP001501321"/>
    </source>
</evidence>
<evidence type="ECO:0000256" key="5">
    <source>
        <dbReference type="ARBA" id="ARBA00023186"/>
    </source>
</evidence>
<keyword evidence="1 7" id="KW-0732">Signal</keyword>
<keyword evidence="4 7" id="KW-0697">Rotamase</keyword>
<evidence type="ECO:0000313" key="9">
    <source>
        <dbReference type="EMBL" id="GAA4499710.1"/>
    </source>
</evidence>
<dbReference type="HAMAP" id="MF_01183">
    <property type="entry name" value="Chaperone_SurA"/>
    <property type="match status" value="1"/>
</dbReference>
<dbReference type="PROSITE" id="PS01096">
    <property type="entry name" value="PPIC_PPIASE_1"/>
    <property type="match status" value="1"/>
</dbReference>
<dbReference type="InterPro" id="IPR027304">
    <property type="entry name" value="Trigger_fact/SurA_dom_sf"/>
</dbReference>
<evidence type="ECO:0000256" key="1">
    <source>
        <dbReference type="ARBA" id="ARBA00022729"/>
    </source>
</evidence>
<reference evidence="10" key="1">
    <citation type="journal article" date="2019" name="Int. J. Syst. Evol. Microbiol.">
        <title>The Global Catalogue of Microorganisms (GCM) 10K type strain sequencing project: providing services to taxonomists for standard genome sequencing and annotation.</title>
        <authorList>
            <consortium name="The Broad Institute Genomics Platform"/>
            <consortium name="The Broad Institute Genome Sequencing Center for Infectious Disease"/>
            <person name="Wu L."/>
            <person name="Ma J."/>
        </authorList>
    </citation>
    <scope>NUCLEOTIDE SEQUENCE [LARGE SCALE GENOMIC DNA]</scope>
    <source>
        <strain evidence="10">JCM 32226</strain>
    </source>
</reference>
<keyword evidence="2 7" id="KW-0677">Repeat</keyword>
<name>A0ABP8QC19_9GAMM</name>
<comment type="subcellular location">
    <subcellularLocation>
        <location evidence="7">Periplasm</location>
    </subcellularLocation>
    <text evidence="7">Is capable of associating with the outer membrane.</text>
</comment>
<evidence type="ECO:0000256" key="3">
    <source>
        <dbReference type="ARBA" id="ARBA00022764"/>
    </source>
</evidence>
<dbReference type="InterPro" id="IPR046357">
    <property type="entry name" value="PPIase_dom_sf"/>
</dbReference>
<evidence type="ECO:0000259" key="8">
    <source>
        <dbReference type="PROSITE" id="PS50198"/>
    </source>
</evidence>
<dbReference type="EC" id="5.2.1.8" evidence="7"/>
<dbReference type="PROSITE" id="PS50198">
    <property type="entry name" value="PPIC_PPIASE_2"/>
    <property type="match status" value="2"/>
</dbReference>
<dbReference type="NCBIfam" id="NF008038">
    <property type="entry name" value="PRK10770.1"/>
    <property type="match status" value="1"/>
</dbReference>
<feature type="signal peptide" evidence="7">
    <location>
        <begin position="1"/>
        <end position="23"/>
    </location>
</feature>
<dbReference type="Proteomes" id="UP001501321">
    <property type="component" value="Unassembled WGS sequence"/>
</dbReference>
<dbReference type="InterPro" id="IPR023034">
    <property type="entry name" value="PPIase_SurA"/>
</dbReference>
<keyword evidence="6 7" id="KW-0413">Isomerase</keyword>
<protein>
    <recommendedName>
        <fullName evidence="7">Chaperone SurA</fullName>
    </recommendedName>
    <alternativeName>
        <fullName evidence="7">Peptidyl-prolyl cis-trans isomerase SurA</fullName>
        <shortName evidence="7">PPIase SurA</shortName>
        <ecNumber evidence="7">5.2.1.8</ecNumber>
    </alternativeName>
    <alternativeName>
        <fullName evidence="7">Rotamase SurA</fullName>
    </alternativeName>
</protein>
<dbReference type="EMBL" id="BAABFC010000012">
    <property type="protein sequence ID" value="GAA4499710.1"/>
    <property type="molecule type" value="Genomic_DNA"/>
</dbReference>
<keyword evidence="5 7" id="KW-0143">Chaperone</keyword>
<evidence type="ECO:0000256" key="7">
    <source>
        <dbReference type="HAMAP-Rule" id="MF_01183"/>
    </source>
</evidence>
<dbReference type="InterPro" id="IPR023058">
    <property type="entry name" value="PPIase_PpiC_CS"/>
</dbReference>
<dbReference type="RefSeq" id="WP_345012663.1">
    <property type="nucleotide sequence ID" value="NZ_BAABFC010000012.1"/>
</dbReference>
<evidence type="ECO:0000256" key="6">
    <source>
        <dbReference type="ARBA" id="ARBA00023235"/>
    </source>
</evidence>
<evidence type="ECO:0000256" key="2">
    <source>
        <dbReference type="ARBA" id="ARBA00022737"/>
    </source>
</evidence>
<dbReference type="SUPFAM" id="SSF54534">
    <property type="entry name" value="FKBP-like"/>
    <property type="match status" value="2"/>
</dbReference>
<dbReference type="InterPro" id="IPR015391">
    <property type="entry name" value="SurA_N"/>
</dbReference>
<dbReference type="PANTHER" id="PTHR47637">
    <property type="entry name" value="CHAPERONE SURA"/>
    <property type="match status" value="1"/>
</dbReference>
<feature type="chain" id="PRO_5044922636" description="Chaperone SurA" evidence="7">
    <location>
        <begin position="24"/>
        <end position="434"/>
    </location>
</feature>
<dbReference type="SUPFAM" id="SSF109998">
    <property type="entry name" value="Triger factor/SurA peptide-binding domain-like"/>
    <property type="match status" value="1"/>
</dbReference>
<dbReference type="Pfam" id="PF00639">
    <property type="entry name" value="Rotamase"/>
    <property type="match status" value="2"/>
</dbReference>
<feature type="domain" description="PpiC" evidence="8">
    <location>
        <begin position="174"/>
        <end position="275"/>
    </location>
</feature>
<comment type="caution">
    <text evidence="9">The sequence shown here is derived from an EMBL/GenBank/DDBJ whole genome shotgun (WGS) entry which is preliminary data.</text>
</comment>
<dbReference type="PANTHER" id="PTHR47637:SF1">
    <property type="entry name" value="CHAPERONE SURA"/>
    <property type="match status" value="1"/>
</dbReference>
<proteinExistence type="inferred from homology"/>
<comment type="catalytic activity">
    <reaction evidence="7">
        <text>[protein]-peptidylproline (omega=180) = [protein]-peptidylproline (omega=0)</text>
        <dbReference type="Rhea" id="RHEA:16237"/>
        <dbReference type="Rhea" id="RHEA-COMP:10747"/>
        <dbReference type="Rhea" id="RHEA-COMP:10748"/>
        <dbReference type="ChEBI" id="CHEBI:83833"/>
        <dbReference type="ChEBI" id="CHEBI:83834"/>
        <dbReference type="EC" id="5.2.1.8"/>
    </reaction>
</comment>
<dbReference type="Gene3D" id="1.10.4030.10">
    <property type="entry name" value="Porin chaperone SurA, peptide-binding domain"/>
    <property type="match status" value="2"/>
</dbReference>
<feature type="domain" description="PpiC" evidence="8">
    <location>
        <begin position="284"/>
        <end position="384"/>
    </location>
</feature>
<keyword evidence="10" id="KW-1185">Reference proteome</keyword>